<organism evidence="1 2">
    <name type="scientific">Thalassospira xiamenensis</name>
    <dbReference type="NCBI Taxonomy" id="220697"/>
    <lineage>
        <taxon>Bacteria</taxon>
        <taxon>Pseudomonadati</taxon>
        <taxon>Pseudomonadota</taxon>
        <taxon>Alphaproteobacteria</taxon>
        <taxon>Rhodospirillales</taxon>
        <taxon>Thalassospiraceae</taxon>
        <taxon>Thalassospira</taxon>
    </lineage>
</organism>
<gene>
    <name evidence="1" type="ORF">SAMN05428964_10545</name>
</gene>
<protein>
    <submittedName>
        <fullName evidence="1">Uncharacterized protein</fullName>
    </submittedName>
</protein>
<evidence type="ECO:0000313" key="2">
    <source>
        <dbReference type="Proteomes" id="UP000219068"/>
    </source>
</evidence>
<name>A0A285TVZ9_9PROT</name>
<reference evidence="1 2" key="1">
    <citation type="submission" date="2017-08" db="EMBL/GenBank/DDBJ databases">
        <authorList>
            <person name="de Groot N.N."/>
        </authorList>
    </citation>
    <scope>NUCLEOTIDE SEQUENCE [LARGE SCALE GENOMIC DNA]</scope>
    <source>
        <strain evidence="1 2">USBA 78</strain>
    </source>
</reference>
<accession>A0A285TVZ9</accession>
<evidence type="ECO:0000313" key="1">
    <source>
        <dbReference type="EMBL" id="SOC26087.1"/>
    </source>
</evidence>
<proteinExistence type="predicted"/>
<dbReference type="AlphaFoldDB" id="A0A285TVZ9"/>
<dbReference type="Proteomes" id="UP000219068">
    <property type="component" value="Unassembled WGS sequence"/>
</dbReference>
<sequence>MVEKPCGLTPVMCFLFAGVNMSIGYDVINPEPQENRPEMTRLVEECKTQVVKENVPEDAARDPDFVVIQGDLNRYISQRKQDRLSFH</sequence>
<dbReference type="EMBL" id="OBMM01000005">
    <property type="protein sequence ID" value="SOC26087.1"/>
    <property type="molecule type" value="Genomic_DNA"/>
</dbReference>
<dbReference type="RefSeq" id="WP_142994532.1">
    <property type="nucleotide sequence ID" value="NZ_OBMM01000005.1"/>
</dbReference>